<dbReference type="SUPFAM" id="SSF52540">
    <property type="entry name" value="P-loop containing nucleoside triphosphate hydrolases"/>
    <property type="match status" value="1"/>
</dbReference>
<evidence type="ECO:0000313" key="9">
    <source>
        <dbReference type="Proteomes" id="UP000237105"/>
    </source>
</evidence>
<dbReference type="Pfam" id="PF14363">
    <property type="entry name" value="AAA_assoc"/>
    <property type="match status" value="1"/>
</dbReference>
<evidence type="ECO:0000259" key="6">
    <source>
        <dbReference type="Pfam" id="PF14363"/>
    </source>
</evidence>
<dbReference type="OrthoDB" id="10251412at2759"/>
<dbReference type="InterPro" id="IPR027417">
    <property type="entry name" value="P-loop_NTPase"/>
</dbReference>
<evidence type="ECO:0000256" key="2">
    <source>
        <dbReference type="ARBA" id="ARBA00022801"/>
    </source>
</evidence>
<gene>
    <name evidence="8" type="ORF">PanWU01x14_017740</name>
</gene>
<keyword evidence="9" id="KW-1185">Reference proteome</keyword>
<name>A0A2P5DZ40_PARAD</name>
<evidence type="ECO:0000256" key="4">
    <source>
        <dbReference type="SAM" id="MobiDB-lite"/>
    </source>
</evidence>
<dbReference type="GO" id="GO:0016887">
    <property type="term" value="F:ATP hydrolysis activity"/>
    <property type="evidence" value="ECO:0007669"/>
    <property type="project" value="InterPro"/>
</dbReference>
<dbReference type="InterPro" id="IPR025753">
    <property type="entry name" value="AAA_N_dom"/>
</dbReference>
<evidence type="ECO:0000259" key="5">
    <source>
        <dbReference type="Pfam" id="PF00004"/>
    </source>
</evidence>
<organism evidence="8 9">
    <name type="scientific">Parasponia andersonii</name>
    <name type="common">Sponia andersonii</name>
    <dbReference type="NCBI Taxonomy" id="3476"/>
    <lineage>
        <taxon>Eukaryota</taxon>
        <taxon>Viridiplantae</taxon>
        <taxon>Streptophyta</taxon>
        <taxon>Embryophyta</taxon>
        <taxon>Tracheophyta</taxon>
        <taxon>Spermatophyta</taxon>
        <taxon>Magnoliopsida</taxon>
        <taxon>eudicotyledons</taxon>
        <taxon>Gunneridae</taxon>
        <taxon>Pentapetalae</taxon>
        <taxon>rosids</taxon>
        <taxon>fabids</taxon>
        <taxon>Rosales</taxon>
        <taxon>Cannabaceae</taxon>
        <taxon>Parasponia</taxon>
    </lineage>
</organism>
<dbReference type="Pfam" id="PF25568">
    <property type="entry name" value="AAA_lid_At3g28540"/>
    <property type="match status" value="1"/>
</dbReference>
<keyword evidence="2" id="KW-0378">Hydrolase</keyword>
<dbReference type="InterPro" id="IPR003959">
    <property type="entry name" value="ATPase_AAA_core"/>
</dbReference>
<dbReference type="STRING" id="3476.A0A2P5DZ40"/>
<comment type="cofactor">
    <cofactor evidence="1">
        <name>Mg(2+)</name>
        <dbReference type="ChEBI" id="CHEBI:18420"/>
    </cofactor>
</comment>
<accession>A0A2P5DZ40</accession>
<dbReference type="GO" id="GO:0005524">
    <property type="term" value="F:ATP binding"/>
    <property type="evidence" value="ECO:0007669"/>
    <property type="project" value="InterPro"/>
</dbReference>
<dbReference type="AlphaFoldDB" id="A0A2P5DZ40"/>
<dbReference type="PANTHER" id="PTHR23070">
    <property type="entry name" value="BCS1 AAA-TYPE ATPASE"/>
    <property type="match status" value="1"/>
</dbReference>
<dbReference type="InterPro" id="IPR050747">
    <property type="entry name" value="Mitochondrial_chaperone_BCS1"/>
</dbReference>
<keyword evidence="3" id="KW-0460">Magnesium</keyword>
<dbReference type="Pfam" id="PF00004">
    <property type="entry name" value="AAA"/>
    <property type="match status" value="1"/>
</dbReference>
<comment type="caution">
    <text evidence="8">The sequence shown here is derived from an EMBL/GenBank/DDBJ whole genome shotgun (WGS) entry which is preliminary data.</text>
</comment>
<feature type="region of interest" description="Disordered" evidence="4">
    <location>
        <begin position="227"/>
        <end position="246"/>
    </location>
</feature>
<dbReference type="Proteomes" id="UP000237105">
    <property type="component" value="Unassembled WGS sequence"/>
</dbReference>
<dbReference type="InterPro" id="IPR058017">
    <property type="entry name" value="At3g28540-like_C"/>
</dbReference>
<dbReference type="Gene3D" id="3.40.50.300">
    <property type="entry name" value="P-loop containing nucleotide triphosphate hydrolases"/>
    <property type="match status" value="1"/>
</dbReference>
<proteinExistence type="predicted"/>
<evidence type="ECO:0000256" key="1">
    <source>
        <dbReference type="ARBA" id="ARBA00001946"/>
    </source>
</evidence>
<evidence type="ECO:0000313" key="8">
    <source>
        <dbReference type="EMBL" id="PON78516.1"/>
    </source>
</evidence>
<feature type="domain" description="AAA+ ATPase At3g28540-like C-terminal" evidence="7">
    <location>
        <begin position="242"/>
        <end position="281"/>
    </location>
</feature>
<evidence type="ECO:0000256" key="3">
    <source>
        <dbReference type="ARBA" id="ARBA00022842"/>
    </source>
</evidence>
<reference evidence="9" key="1">
    <citation type="submission" date="2016-06" db="EMBL/GenBank/DDBJ databases">
        <title>Parallel loss of symbiosis genes in relatives of nitrogen-fixing non-legume Parasponia.</title>
        <authorList>
            <person name="Van Velzen R."/>
            <person name="Holmer R."/>
            <person name="Bu F."/>
            <person name="Rutten L."/>
            <person name="Van Zeijl A."/>
            <person name="Liu W."/>
            <person name="Santuari L."/>
            <person name="Cao Q."/>
            <person name="Sharma T."/>
            <person name="Shen D."/>
            <person name="Roswanjaya Y."/>
            <person name="Wardhani T."/>
            <person name="Kalhor M.S."/>
            <person name="Jansen J."/>
            <person name="Van den Hoogen J."/>
            <person name="Gungor B."/>
            <person name="Hartog M."/>
            <person name="Hontelez J."/>
            <person name="Verver J."/>
            <person name="Yang W.-C."/>
            <person name="Schijlen E."/>
            <person name="Repin R."/>
            <person name="Schilthuizen M."/>
            <person name="Schranz E."/>
            <person name="Heidstra R."/>
            <person name="Miyata K."/>
            <person name="Fedorova E."/>
            <person name="Kohlen W."/>
            <person name="Bisseling T."/>
            <person name="Smit S."/>
            <person name="Geurts R."/>
        </authorList>
    </citation>
    <scope>NUCLEOTIDE SEQUENCE [LARGE SCALE GENOMIC DNA]</scope>
    <source>
        <strain evidence="9">cv. WU1-14</strain>
    </source>
</reference>
<feature type="domain" description="AAA-type ATPase N-terminal" evidence="6">
    <location>
        <begin position="29"/>
        <end position="113"/>
    </location>
</feature>
<sequence>MANAKAIVSTAASVAASAMLIQSIVNELLPWQLQNFLSSSVKSLSQNFSSEITIIIEEFQGFSMNQVFEAAEIYLGSISNSSAQRLRVGKGENDNKLAVRIDRNEEVFDVFQDEVYLNHPMTFDKLAIDLKLKKTLLQDLDNFMNGKEYYKRVGKAWKRGNLLYGPPGTGKSSLIAAMANHLNFDIYDLDLTAIHNNGQRRQILLDMSSPSIVVIQDIDCSIKLQNRDSEEDDHQPQNNDNNKLIEEVEVTPAEVAGELMKTTDAEISLPSLFKFLHNKKTK</sequence>
<dbReference type="EMBL" id="JXTB01000008">
    <property type="protein sequence ID" value="PON78516.1"/>
    <property type="molecule type" value="Genomic_DNA"/>
</dbReference>
<protein>
    <submittedName>
        <fullName evidence="8">AAA-type ATPase</fullName>
    </submittedName>
</protein>
<evidence type="ECO:0000259" key="7">
    <source>
        <dbReference type="Pfam" id="PF25568"/>
    </source>
</evidence>
<feature type="domain" description="ATPase AAA-type core" evidence="5">
    <location>
        <begin position="162"/>
        <end position="238"/>
    </location>
</feature>